<keyword evidence="3" id="KW-1185">Reference proteome</keyword>
<name>A0ABR1JAV9_9AGAR</name>
<protein>
    <submittedName>
        <fullName evidence="2">Uncharacterized protein</fullName>
    </submittedName>
</protein>
<sequence>MKKGTFKQQEKPKDPPKPPPKPPLTKEELDQRMEALREETAHVIEEMRIENERQGRTLSDTRLRREQHEGSLQVPKGKERARSAEPKKEIKEESSSSSSSSSSDLTEYDGSDETDEPSPVKPRRNPPRERKQNWRIDHPDWKDSQDKDNFPPEEKLPYNPPGPSKSAQMAFFAKARDLHLSSYISSQEERETAFLAHIHDDIILEHLDIDKYAQEGGVGIH</sequence>
<evidence type="ECO:0000256" key="1">
    <source>
        <dbReference type="SAM" id="MobiDB-lite"/>
    </source>
</evidence>
<feature type="compositionally biased region" description="Basic and acidic residues" evidence="1">
    <location>
        <begin position="24"/>
        <end position="69"/>
    </location>
</feature>
<evidence type="ECO:0000313" key="2">
    <source>
        <dbReference type="EMBL" id="KAK7453305.1"/>
    </source>
</evidence>
<dbReference type="EMBL" id="JBANRG010000027">
    <property type="protein sequence ID" value="KAK7453305.1"/>
    <property type="molecule type" value="Genomic_DNA"/>
</dbReference>
<proteinExistence type="predicted"/>
<accession>A0ABR1JAV9</accession>
<reference evidence="2 3" key="1">
    <citation type="submission" date="2024-01" db="EMBL/GenBank/DDBJ databases">
        <title>A draft genome for the cacao thread blight pathogen Marasmiellus scandens.</title>
        <authorList>
            <person name="Baruah I.K."/>
            <person name="Leung J."/>
            <person name="Bukari Y."/>
            <person name="Amoako-Attah I."/>
            <person name="Meinhardt L.W."/>
            <person name="Bailey B.A."/>
            <person name="Cohen S.P."/>
        </authorList>
    </citation>
    <scope>NUCLEOTIDE SEQUENCE [LARGE SCALE GENOMIC DNA]</scope>
    <source>
        <strain evidence="2 3">GH-19</strain>
    </source>
</reference>
<feature type="compositionally biased region" description="Basic and acidic residues" evidence="1">
    <location>
        <begin position="76"/>
        <end position="94"/>
    </location>
</feature>
<gene>
    <name evidence="2" type="ORF">VKT23_011980</name>
</gene>
<comment type="caution">
    <text evidence="2">The sequence shown here is derived from an EMBL/GenBank/DDBJ whole genome shotgun (WGS) entry which is preliminary data.</text>
</comment>
<evidence type="ECO:0000313" key="3">
    <source>
        <dbReference type="Proteomes" id="UP001498398"/>
    </source>
</evidence>
<feature type="compositionally biased region" description="Basic and acidic residues" evidence="1">
    <location>
        <begin position="126"/>
        <end position="156"/>
    </location>
</feature>
<feature type="compositionally biased region" description="Acidic residues" evidence="1">
    <location>
        <begin position="106"/>
        <end position="116"/>
    </location>
</feature>
<dbReference type="Proteomes" id="UP001498398">
    <property type="component" value="Unassembled WGS sequence"/>
</dbReference>
<organism evidence="2 3">
    <name type="scientific">Marasmiellus scandens</name>
    <dbReference type="NCBI Taxonomy" id="2682957"/>
    <lineage>
        <taxon>Eukaryota</taxon>
        <taxon>Fungi</taxon>
        <taxon>Dikarya</taxon>
        <taxon>Basidiomycota</taxon>
        <taxon>Agaricomycotina</taxon>
        <taxon>Agaricomycetes</taxon>
        <taxon>Agaricomycetidae</taxon>
        <taxon>Agaricales</taxon>
        <taxon>Marasmiineae</taxon>
        <taxon>Omphalotaceae</taxon>
        <taxon>Marasmiellus</taxon>
    </lineage>
</organism>
<feature type="region of interest" description="Disordered" evidence="1">
    <location>
        <begin position="1"/>
        <end position="165"/>
    </location>
</feature>